<protein>
    <submittedName>
        <fullName evidence="2">Uncharacterized protein</fullName>
    </submittedName>
</protein>
<dbReference type="AlphaFoldDB" id="A0A9P0C4K4"/>
<reference evidence="2" key="1">
    <citation type="submission" date="2021-12" db="EMBL/GenBank/DDBJ databases">
        <authorList>
            <person name="King R."/>
        </authorList>
    </citation>
    <scope>NUCLEOTIDE SEQUENCE</scope>
</reference>
<proteinExistence type="predicted"/>
<name>A0A9P0C4K4_9NEOP</name>
<evidence type="ECO:0000313" key="3">
    <source>
        <dbReference type="Proteomes" id="UP001153714"/>
    </source>
</evidence>
<dbReference type="OrthoDB" id="448399at2759"/>
<keyword evidence="3" id="KW-1185">Reference proteome</keyword>
<reference evidence="2" key="2">
    <citation type="submission" date="2022-10" db="EMBL/GenBank/DDBJ databases">
        <authorList>
            <consortium name="ENA_rothamsted_submissions"/>
            <consortium name="culmorum"/>
            <person name="King R."/>
        </authorList>
    </citation>
    <scope>NUCLEOTIDE SEQUENCE</scope>
</reference>
<keyword evidence="1" id="KW-1133">Transmembrane helix</keyword>
<evidence type="ECO:0000313" key="2">
    <source>
        <dbReference type="EMBL" id="CAH0746692.1"/>
    </source>
</evidence>
<keyword evidence="1" id="KW-0812">Transmembrane</keyword>
<keyword evidence="1" id="KW-0472">Membrane</keyword>
<feature type="transmembrane region" description="Helical" evidence="1">
    <location>
        <begin position="162"/>
        <end position="181"/>
    </location>
</feature>
<sequence length="187" mass="21849">MHNIKELEENLFGHLKDDRLSITKRRKILRRLERKKERILANAFPIPSTIDLDSQPTVNRSGSLWDVRVMPPKTTETQTPLHKYRKNVCLIGPKKQTMYTIKDNKIVRLEPLNDQGEVKTVDIVMPVNSAEAQLLEGTKMSLDNIKKIDRFRDYDPGIPSKVLIFFSILFCTFFFFLFIWVKQTVAK</sequence>
<dbReference type="Proteomes" id="UP001153714">
    <property type="component" value="Chromosome 1"/>
</dbReference>
<evidence type="ECO:0000256" key="1">
    <source>
        <dbReference type="SAM" id="Phobius"/>
    </source>
</evidence>
<dbReference type="EMBL" id="OU893332">
    <property type="protein sequence ID" value="CAH0746692.1"/>
    <property type="molecule type" value="Genomic_DNA"/>
</dbReference>
<organism evidence="2 3">
    <name type="scientific">Diatraea saccharalis</name>
    <name type="common">sugarcane borer</name>
    <dbReference type="NCBI Taxonomy" id="40085"/>
    <lineage>
        <taxon>Eukaryota</taxon>
        <taxon>Metazoa</taxon>
        <taxon>Ecdysozoa</taxon>
        <taxon>Arthropoda</taxon>
        <taxon>Hexapoda</taxon>
        <taxon>Insecta</taxon>
        <taxon>Pterygota</taxon>
        <taxon>Neoptera</taxon>
        <taxon>Endopterygota</taxon>
        <taxon>Lepidoptera</taxon>
        <taxon>Glossata</taxon>
        <taxon>Ditrysia</taxon>
        <taxon>Pyraloidea</taxon>
        <taxon>Crambidae</taxon>
        <taxon>Crambinae</taxon>
        <taxon>Diatraea</taxon>
    </lineage>
</organism>
<accession>A0A9P0C4K4</accession>
<gene>
    <name evidence="2" type="ORF">DIATSA_LOCUS752</name>
</gene>